<dbReference type="InterPro" id="IPR027417">
    <property type="entry name" value="P-loop_NTPase"/>
</dbReference>
<dbReference type="SUPFAM" id="SSF52540">
    <property type="entry name" value="P-loop containing nucleoside triphosphate hydrolases"/>
    <property type="match status" value="1"/>
</dbReference>
<dbReference type="GO" id="GO:0016887">
    <property type="term" value="F:ATP hydrolysis activity"/>
    <property type="evidence" value="ECO:0007669"/>
    <property type="project" value="InterPro"/>
</dbReference>
<name>A0A934RR46_9BACT</name>
<sequence length="259" mass="29407">MIAQALANIVSMGSQEVMQEITDGRYGALLKKVNKVLGDFLKRKTAFFVDSRRERIALKVLLGSERIDLDHLPDGLRSIIAWLFATIAKLEVAFPDDSDPLEREFIMILDEPETHLHPAWQRYVLRIAQELFPNAQFIVATHSPFIISSINRGWIHILNTCEDDGLVYFGEPQPCSEGDTYMDAVEDVLGIKELYDPETEDLLAQFRELRQQVLSNGFEGETELRSLMMKIGARSKSLENMMGRELFQLDKAKQMAAAS</sequence>
<evidence type="ECO:0000259" key="1">
    <source>
        <dbReference type="Pfam" id="PF13304"/>
    </source>
</evidence>
<comment type="caution">
    <text evidence="2">The sequence shown here is derived from an EMBL/GenBank/DDBJ whole genome shotgun (WGS) entry which is preliminary data.</text>
</comment>
<feature type="domain" description="ATPase AAA-type core" evidence="1">
    <location>
        <begin position="67"/>
        <end position="148"/>
    </location>
</feature>
<reference evidence="2" key="1">
    <citation type="submission" date="2021-01" db="EMBL/GenBank/DDBJ databases">
        <title>Modified the classification status of verrucomicrobia.</title>
        <authorList>
            <person name="Feng X."/>
        </authorList>
    </citation>
    <scope>NUCLEOTIDE SEQUENCE</scope>
    <source>
        <strain evidence="2">KCTC 12986</strain>
    </source>
</reference>
<dbReference type="InterPro" id="IPR003959">
    <property type="entry name" value="ATPase_AAA_core"/>
</dbReference>
<evidence type="ECO:0000313" key="3">
    <source>
        <dbReference type="Proteomes" id="UP000604083"/>
    </source>
</evidence>
<gene>
    <name evidence="2" type="ORF">JIN78_07620</name>
</gene>
<protein>
    <submittedName>
        <fullName evidence="2">AAA family ATPase</fullName>
    </submittedName>
</protein>
<accession>A0A934RR46</accession>
<proteinExistence type="predicted"/>
<keyword evidence="3" id="KW-1185">Reference proteome</keyword>
<dbReference type="PANTHER" id="PTHR43581:SF4">
    <property type="entry name" value="ATP_GTP PHOSPHATASE"/>
    <property type="match status" value="1"/>
</dbReference>
<dbReference type="EMBL" id="JAENIO010000015">
    <property type="protein sequence ID" value="MBK1833923.1"/>
    <property type="molecule type" value="Genomic_DNA"/>
</dbReference>
<dbReference type="PANTHER" id="PTHR43581">
    <property type="entry name" value="ATP/GTP PHOSPHATASE"/>
    <property type="match status" value="1"/>
</dbReference>
<dbReference type="GO" id="GO:0005524">
    <property type="term" value="F:ATP binding"/>
    <property type="evidence" value="ECO:0007669"/>
    <property type="project" value="InterPro"/>
</dbReference>
<evidence type="ECO:0000313" key="2">
    <source>
        <dbReference type="EMBL" id="MBK1833923.1"/>
    </source>
</evidence>
<dbReference type="AlphaFoldDB" id="A0A934RR46"/>
<dbReference type="RefSeq" id="WP_200391357.1">
    <property type="nucleotide sequence ID" value="NZ_JAENIO010000015.1"/>
</dbReference>
<organism evidence="2 3">
    <name type="scientific">Roseibacillus ishigakijimensis</name>
    <dbReference type="NCBI Taxonomy" id="454146"/>
    <lineage>
        <taxon>Bacteria</taxon>
        <taxon>Pseudomonadati</taxon>
        <taxon>Verrucomicrobiota</taxon>
        <taxon>Verrucomicrobiia</taxon>
        <taxon>Verrucomicrobiales</taxon>
        <taxon>Verrucomicrobiaceae</taxon>
        <taxon>Roseibacillus</taxon>
    </lineage>
</organism>
<dbReference type="InterPro" id="IPR051396">
    <property type="entry name" value="Bact_Antivir_Def_Nuclease"/>
</dbReference>
<dbReference type="Gene3D" id="3.40.50.300">
    <property type="entry name" value="P-loop containing nucleotide triphosphate hydrolases"/>
    <property type="match status" value="1"/>
</dbReference>
<dbReference type="Proteomes" id="UP000604083">
    <property type="component" value="Unassembled WGS sequence"/>
</dbReference>
<dbReference type="Pfam" id="PF13304">
    <property type="entry name" value="AAA_21"/>
    <property type="match status" value="1"/>
</dbReference>